<keyword evidence="3" id="KW-1185">Reference proteome</keyword>
<dbReference type="KEGG" id="rpon:G3256_09800"/>
<organism evidence="2 3">
    <name type="scientific">Roseobacter ponti</name>
    <dbReference type="NCBI Taxonomy" id="1891787"/>
    <lineage>
        <taxon>Bacteria</taxon>
        <taxon>Pseudomonadati</taxon>
        <taxon>Pseudomonadota</taxon>
        <taxon>Alphaproteobacteria</taxon>
        <taxon>Rhodobacterales</taxon>
        <taxon>Roseobacteraceae</taxon>
        <taxon>Roseobacter</taxon>
    </lineage>
</organism>
<protein>
    <submittedName>
        <fullName evidence="2">Uncharacterized protein</fullName>
    </submittedName>
</protein>
<reference evidence="2 3" key="1">
    <citation type="submission" date="2020-02" db="EMBL/GenBank/DDBJ databases">
        <title>Genome sequence of Roseobacter ponti.</title>
        <authorList>
            <person name="Hollensteiner J."/>
            <person name="Schneider D."/>
            <person name="Poehlein A."/>
            <person name="Daniel R."/>
        </authorList>
    </citation>
    <scope>NUCLEOTIDE SEQUENCE [LARGE SCALE GENOMIC DNA]</scope>
    <source>
        <strain evidence="2 3">DSM 106830</strain>
    </source>
</reference>
<evidence type="ECO:0000313" key="3">
    <source>
        <dbReference type="Proteomes" id="UP000503308"/>
    </source>
</evidence>
<gene>
    <name evidence="2" type="ORF">G3256_09800</name>
</gene>
<dbReference type="EMBL" id="CP048788">
    <property type="protein sequence ID" value="QJF51433.1"/>
    <property type="molecule type" value="Genomic_DNA"/>
</dbReference>
<dbReference type="AlphaFoldDB" id="A0A858SUS6"/>
<name>A0A858SUS6_9RHOB</name>
<dbReference type="RefSeq" id="WP_169640649.1">
    <property type="nucleotide sequence ID" value="NZ_CP048788.1"/>
</dbReference>
<sequence>MMRGNRTGARAPEARVSSEDKTLSALMHDLDRLPSAERGAAAIRIAAALIEYGAFELAERLKSRETGELINLAAALQQYDPLNRRTGVRQGGC</sequence>
<feature type="region of interest" description="Disordered" evidence="1">
    <location>
        <begin position="1"/>
        <end position="20"/>
    </location>
</feature>
<evidence type="ECO:0000313" key="2">
    <source>
        <dbReference type="EMBL" id="QJF51433.1"/>
    </source>
</evidence>
<accession>A0A858SUS6</accession>
<dbReference type="Proteomes" id="UP000503308">
    <property type="component" value="Chromosome"/>
</dbReference>
<proteinExistence type="predicted"/>
<evidence type="ECO:0000256" key="1">
    <source>
        <dbReference type="SAM" id="MobiDB-lite"/>
    </source>
</evidence>